<dbReference type="PANTHER" id="PTHR44188">
    <property type="entry name" value="GDAP1, ISOFORM A"/>
    <property type="match status" value="1"/>
</dbReference>
<evidence type="ECO:0000313" key="4">
    <source>
        <dbReference type="EMBL" id="CAD9716833.1"/>
    </source>
</evidence>
<dbReference type="Pfam" id="PF13409">
    <property type="entry name" value="GST_N_2"/>
    <property type="match status" value="1"/>
</dbReference>
<dbReference type="SUPFAM" id="SSF52833">
    <property type="entry name" value="Thioredoxin-like"/>
    <property type="match status" value="1"/>
</dbReference>
<dbReference type="EMBL" id="CP031037">
    <property type="protein sequence ID" value="QDZ21011.1"/>
    <property type="molecule type" value="Genomic_DNA"/>
</dbReference>
<dbReference type="AlphaFoldDB" id="A0A5B8ML61"/>
<feature type="domain" description="GST C-terminal" evidence="3">
    <location>
        <begin position="128"/>
        <end position="267"/>
    </location>
</feature>
<dbReference type="InterPro" id="IPR004046">
    <property type="entry name" value="GST_C"/>
</dbReference>
<comment type="similarity">
    <text evidence="1">Belongs to the GST superfamily.</text>
</comment>
<reference evidence="4" key="2">
    <citation type="submission" date="2021-01" db="EMBL/GenBank/DDBJ databases">
        <authorList>
            <person name="Corre E."/>
            <person name="Pelletier E."/>
            <person name="Niang G."/>
            <person name="Scheremetjew M."/>
            <person name="Finn R."/>
            <person name="Kale V."/>
            <person name="Holt S."/>
            <person name="Cochrane G."/>
            <person name="Meng A."/>
            <person name="Brown T."/>
            <person name="Cohen L."/>
        </authorList>
    </citation>
    <scope>NUCLEOTIDE SEQUENCE</scope>
    <source>
        <strain evidence="4">CCMP1205</strain>
    </source>
</reference>
<dbReference type="EMBL" id="HBHL01008608">
    <property type="protein sequence ID" value="CAD9716833.1"/>
    <property type="molecule type" value="Transcribed_RNA"/>
</dbReference>
<dbReference type="Pfam" id="PF14497">
    <property type="entry name" value="GST_C_3"/>
    <property type="match status" value="1"/>
</dbReference>
<sequence>MAEVLLYDHGPSPFARIVRLLLAEKNLGYKKRDVDYMAKSEHFEPWYAHVNPKMQVPSMTVKAEGKDKVTLTDSHDILVYMEKDFEGGTALVDPRKQRDTWAFVDAFYDIKPMALFYQNFRDKSPAVLEMMKDMHRKWVQVVEGNAEKYPELKDVYLKKKEDMLAYRAAYMESSDAFAPNKKKVDDLVDRAEELLKDSETGFLFGDYSVADVTLTCMLAMLVSFGFCSLEDKPNVAKFYNAAKKRPSWKAADIQDTIPLKMKIMMAVGSFIYKIKAAIMPKVNEGMKEADKIVSEIKETATESLDKAIGVSQSK</sequence>
<dbReference type="Gene3D" id="1.20.1050.10">
    <property type="match status" value="1"/>
</dbReference>
<accession>A0A5B8ML61</accession>
<evidence type="ECO:0000259" key="2">
    <source>
        <dbReference type="PROSITE" id="PS50404"/>
    </source>
</evidence>
<dbReference type="InterPro" id="IPR036249">
    <property type="entry name" value="Thioredoxin-like_sf"/>
</dbReference>
<dbReference type="PROSITE" id="PS50404">
    <property type="entry name" value="GST_NTER"/>
    <property type="match status" value="1"/>
</dbReference>
<feature type="domain" description="GST N-terminal" evidence="2">
    <location>
        <begin position="2"/>
        <end position="89"/>
    </location>
</feature>
<dbReference type="PANTHER" id="PTHR44188:SF1">
    <property type="entry name" value="GDAP1, ISOFORM A"/>
    <property type="match status" value="1"/>
</dbReference>
<dbReference type="SUPFAM" id="SSF47616">
    <property type="entry name" value="GST C-terminal domain-like"/>
    <property type="match status" value="1"/>
</dbReference>
<dbReference type="GO" id="GO:0000266">
    <property type="term" value="P:mitochondrial fission"/>
    <property type="evidence" value="ECO:0007669"/>
    <property type="project" value="TreeGrafter"/>
</dbReference>
<dbReference type="OrthoDB" id="418495at2759"/>
<reference evidence="5 6" key="1">
    <citation type="submission" date="2018-07" db="EMBL/GenBank/DDBJ databases">
        <title>The complete nuclear genome of the prasinophyte Chloropicon primus (CCMP1205).</title>
        <authorList>
            <person name="Pombert J.-F."/>
            <person name="Otis C."/>
            <person name="Turmel M."/>
            <person name="Lemieux C."/>
        </authorList>
    </citation>
    <scope>NUCLEOTIDE SEQUENCE [LARGE SCALE GENOMIC DNA]</scope>
    <source>
        <strain evidence="5 6">CCMP1205</strain>
    </source>
</reference>
<dbReference type="GO" id="GO:0008053">
    <property type="term" value="P:mitochondrial fusion"/>
    <property type="evidence" value="ECO:0007669"/>
    <property type="project" value="TreeGrafter"/>
</dbReference>
<dbReference type="InterPro" id="IPR036282">
    <property type="entry name" value="Glutathione-S-Trfase_C_sf"/>
</dbReference>
<evidence type="ECO:0000313" key="6">
    <source>
        <dbReference type="Proteomes" id="UP000316726"/>
    </source>
</evidence>
<protein>
    <recommendedName>
        <fullName evidence="7">Glutathione S-transferase</fullName>
    </recommendedName>
</protein>
<dbReference type="InterPro" id="IPR010987">
    <property type="entry name" value="Glutathione-S-Trfase_C-like"/>
</dbReference>
<proteinExistence type="inferred from homology"/>
<dbReference type="GO" id="GO:0005741">
    <property type="term" value="C:mitochondrial outer membrane"/>
    <property type="evidence" value="ECO:0007669"/>
    <property type="project" value="TreeGrafter"/>
</dbReference>
<evidence type="ECO:0008006" key="7">
    <source>
        <dbReference type="Google" id="ProtNLM"/>
    </source>
</evidence>
<dbReference type="CDD" id="cd00299">
    <property type="entry name" value="GST_C_family"/>
    <property type="match status" value="1"/>
</dbReference>
<dbReference type="STRING" id="1764295.A0A5B8ML61"/>
<organism evidence="5 6">
    <name type="scientific">Chloropicon primus</name>
    <dbReference type="NCBI Taxonomy" id="1764295"/>
    <lineage>
        <taxon>Eukaryota</taxon>
        <taxon>Viridiplantae</taxon>
        <taxon>Chlorophyta</taxon>
        <taxon>Chloropicophyceae</taxon>
        <taxon>Chloropicales</taxon>
        <taxon>Chloropicaceae</taxon>
        <taxon>Chloropicon</taxon>
    </lineage>
</organism>
<dbReference type="Gene3D" id="3.40.30.10">
    <property type="entry name" value="Glutaredoxin"/>
    <property type="match status" value="1"/>
</dbReference>
<dbReference type="Proteomes" id="UP000316726">
    <property type="component" value="Chromosome 4"/>
</dbReference>
<dbReference type="PROSITE" id="PS50405">
    <property type="entry name" value="GST_CTER"/>
    <property type="match status" value="1"/>
</dbReference>
<keyword evidence="6" id="KW-1185">Reference proteome</keyword>
<dbReference type="GO" id="GO:0006626">
    <property type="term" value="P:protein targeting to mitochondrion"/>
    <property type="evidence" value="ECO:0007669"/>
    <property type="project" value="TreeGrafter"/>
</dbReference>
<evidence type="ECO:0000256" key="1">
    <source>
        <dbReference type="ARBA" id="ARBA00007409"/>
    </source>
</evidence>
<gene>
    <name evidence="5" type="ORF">A3770_04p35290</name>
    <name evidence="4" type="ORF">CPRI1469_LOCUS5693</name>
</gene>
<dbReference type="InterPro" id="IPR004045">
    <property type="entry name" value="Glutathione_S-Trfase_N"/>
</dbReference>
<evidence type="ECO:0000259" key="3">
    <source>
        <dbReference type="PROSITE" id="PS50405"/>
    </source>
</evidence>
<evidence type="ECO:0000313" key="5">
    <source>
        <dbReference type="EMBL" id="QDZ21011.1"/>
    </source>
</evidence>
<name>A0A5B8ML61_9CHLO</name>